<dbReference type="OrthoDB" id="1822491at2"/>
<protein>
    <submittedName>
        <fullName evidence="8">Uncharacterized protein</fullName>
    </submittedName>
</protein>
<dbReference type="SUPFAM" id="SSF56349">
    <property type="entry name" value="DNA breaking-rejoining enzymes"/>
    <property type="match status" value="1"/>
</dbReference>
<dbReference type="PROSITE" id="PS51898">
    <property type="entry name" value="TYR_RECOMBINASE"/>
    <property type="match status" value="1"/>
</dbReference>
<dbReference type="Gene3D" id="1.10.150.130">
    <property type="match status" value="1"/>
</dbReference>
<dbReference type="InterPro" id="IPR010998">
    <property type="entry name" value="Integrase_recombinase_N"/>
</dbReference>
<keyword evidence="2" id="KW-0229">DNA integration</keyword>
<keyword evidence="3 5" id="KW-0238">DNA-binding</keyword>
<evidence type="ECO:0000256" key="5">
    <source>
        <dbReference type="PROSITE-ProRule" id="PRU01248"/>
    </source>
</evidence>
<evidence type="ECO:0000313" key="8">
    <source>
        <dbReference type="EMBL" id="RLP08911.1"/>
    </source>
</evidence>
<dbReference type="GO" id="GO:0006310">
    <property type="term" value="P:DNA recombination"/>
    <property type="evidence" value="ECO:0007669"/>
    <property type="project" value="UniProtKB-KW"/>
</dbReference>
<dbReference type="Pfam" id="PF26003">
    <property type="entry name" value="Integrase_N_phage"/>
    <property type="match status" value="1"/>
</dbReference>
<evidence type="ECO:0000256" key="3">
    <source>
        <dbReference type="ARBA" id="ARBA00023125"/>
    </source>
</evidence>
<gene>
    <name evidence="8" type="ORF">D7U36_08875</name>
</gene>
<evidence type="ECO:0000259" key="6">
    <source>
        <dbReference type="PROSITE" id="PS51898"/>
    </source>
</evidence>
<comment type="caution">
    <text evidence="8">The sequence shown here is derived from an EMBL/GenBank/DDBJ whole genome shotgun (WGS) entry which is preliminary data.</text>
</comment>
<dbReference type="InterPro" id="IPR044068">
    <property type="entry name" value="CB"/>
</dbReference>
<organism evidence="8 9">
    <name type="scientific">Propionibacterium australiense</name>
    <dbReference type="NCBI Taxonomy" id="119981"/>
    <lineage>
        <taxon>Bacteria</taxon>
        <taxon>Bacillati</taxon>
        <taxon>Actinomycetota</taxon>
        <taxon>Actinomycetes</taxon>
        <taxon>Propionibacteriales</taxon>
        <taxon>Propionibacteriaceae</taxon>
        <taxon>Propionibacterium</taxon>
    </lineage>
</organism>
<keyword evidence="4" id="KW-0233">DNA recombination</keyword>
<dbReference type="InterPro" id="IPR002104">
    <property type="entry name" value="Integrase_catalytic"/>
</dbReference>
<evidence type="ECO:0000313" key="9">
    <source>
        <dbReference type="Proteomes" id="UP000279336"/>
    </source>
</evidence>
<sequence>MARPMLFSWGTLGARSSASRGHGSGRLGARGMARAWGKVRRLSSGRWQASYLGPDGRRHNGPATYRTKREAGAWLDGEHAAIGAGTWQPPERRGLGREALTVAEAAELWLADLERAGRKPKTLANHRSRLRVAVLDQLGGRPIAEVTRVDVEDWWSSYAEATAEHPSAKRAAYLSLSALMGWAVRQGIRAETPCRIEGATRHEPVKPVPHGHVLTPEQVAQVHEAMTPENRIAVSLAAWCQLRQGEILGLHRDDLDLDDGLLHVRRQVQYLPGQGMVELDPKSDAGKRTIAIPSQVVSELAAHLADYAGPVIVMPRTGAPSDYLHPNSFRNRWSAACERVGLAGFVFHDLRHTGLTIYAQQGATAAELLHRGGHSSLEVALRYQHATIERDRLLVRALEAVI</sequence>
<feature type="domain" description="Core-binding (CB)" evidence="7">
    <location>
        <begin position="100"/>
        <end position="184"/>
    </location>
</feature>
<dbReference type="InterPro" id="IPR011010">
    <property type="entry name" value="DNA_brk_join_enz"/>
</dbReference>
<feature type="domain" description="Tyr recombinase" evidence="6">
    <location>
        <begin position="209"/>
        <end position="396"/>
    </location>
</feature>
<proteinExistence type="inferred from homology"/>
<reference evidence="8 9" key="1">
    <citation type="submission" date="2018-10" db="EMBL/GenBank/DDBJ databases">
        <title>Propionibacterium australiense Genome Sequencing and Assembly.</title>
        <authorList>
            <person name="Bernier A.-M."/>
            <person name="Bernard K."/>
        </authorList>
    </citation>
    <scope>NUCLEOTIDE SEQUENCE [LARGE SCALE GENOMIC DNA]</scope>
    <source>
        <strain evidence="8 9">NML98A078</strain>
    </source>
</reference>
<evidence type="ECO:0000256" key="2">
    <source>
        <dbReference type="ARBA" id="ARBA00022908"/>
    </source>
</evidence>
<dbReference type="AlphaFoldDB" id="A0A8B3GEV5"/>
<dbReference type="Pfam" id="PF00589">
    <property type="entry name" value="Phage_integrase"/>
    <property type="match status" value="1"/>
</dbReference>
<dbReference type="GO" id="GO:0003677">
    <property type="term" value="F:DNA binding"/>
    <property type="evidence" value="ECO:0007669"/>
    <property type="project" value="UniProtKB-UniRule"/>
</dbReference>
<dbReference type="PANTHER" id="PTHR30629">
    <property type="entry name" value="PROPHAGE INTEGRASE"/>
    <property type="match status" value="1"/>
</dbReference>
<dbReference type="InterPro" id="IPR050808">
    <property type="entry name" value="Phage_Integrase"/>
</dbReference>
<accession>A0A8B3GEV5</accession>
<evidence type="ECO:0000259" key="7">
    <source>
        <dbReference type="PROSITE" id="PS51900"/>
    </source>
</evidence>
<evidence type="ECO:0000256" key="1">
    <source>
        <dbReference type="ARBA" id="ARBA00008857"/>
    </source>
</evidence>
<dbReference type="EMBL" id="RCIW01000012">
    <property type="protein sequence ID" value="RLP08911.1"/>
    <property type="molecule type" value="Genomic_DNA"/>
</dbReference>
<name>A0A8B3GEV5_9ACTN</name>
<dbReference type="Proteomes" id="UP000279336">
    <property type="component" value="Unassembled WGS sequence"/>
</dbReference>
<dbReference type="GO" id="GO:0015074">
    <property type="term" value="P:DNA integration"/>
    <property type="evidence" value="ECO:0007669"/>
    <property type="project" value="UniProtKB-KW"/>
</dbReference>
<dbReference type="InterPro" id="IPR013762">
    <property type="entry name" value="Integrase-like_cat_sf"/>
</dbReference>
<dbReference type="PANTHER" id="PTHR30629:SF2">
    <property type="entry name" value="PROPHAGE INTEGRASE INTS-RELATED"/>
    <property type="match status" value="1"/>
</dbReference>
<dbReference type="Gene3D" id="1.10.443.10">
    <property type="entry name" value="Intergrase catalytic core"/>
    <property type="match status" value="1"/>
</dbReference>
<evidence type="ECO:0000256" key="4">
    <source>
        <dbReference type="ARBA" id="ARBA00023172"/>
    </source>
</evidence>
<comment type="similarity">
    <text evidence="1">Belongs to the 'phage' integrase family.</text>
</comment>
<dbReference type="InterPro" id="IPR058717">
    <property type="entry name" value="Phage_L5_Integrase_N"/>
</dbReference>
<dbReference type="PROSITE" id="PS51900">
    <property type="entry name" value="CB"/>
    <property type="match status" value="1"/>
</dbReference>